<reference evidence="6 7" key="1">
    <citation type="submission" date="2014-08" db="EMBL/GenBank/DDBJ databases">
        <title>Draft genome sequence of a novel L-asparaginase producing marine bacterium, Halomonas campaniensis.</title>
        <authorList>
            <person name="Sundarakrishnan B."/>
            <person name="Moushumi Priya A."/>
            <person name="Raman G."/>
            <person name="Sakthivel N."/>
            <person name="Park S."/>
            <person name="Jayachandran S."/>
        </authorList>
    </citation>
    <scope>NUCLEOTIDE SEQUENCE [LARGE SCALE GENOMIC DNA]</scope>
    <source>
        <strain evidence="6 7">SK03</strain>
    </source>
</reference>
<keyword evidence="7" id="KW-1185">Reference proteome</keyword>
<evidence type="ECO:0000259" key="4">
    <source>
        <dbReference type="Pfam" id="PF07804"/>
    </source>
</evidence>
<dbReference type="Pfam" id="PF07804">
    <property type="entry name" value="HipA_C"/>
    <property type="match status" value="1"/>
</dbReference>
<dbReference type="GO" id="GO:0005829">
    <property type="term" value="C:cytosol"/>
    <property type="evidence" value="ECO:0007669"/>
    <property type="project" value="TreeGrafter"/>
</dbReference>
<feature type="domain" description="HipA N-terminal subdomain 1" evidence="5">
    <location>
        <begin position="8"/>
        <end position="97"/>
    </location>
</feature>
<evidence type="ECO:0000259" key="5">
    <source>
        <dbReference type="Pfam" id="PF13657"/>
    </source>
</evidence>
<gene>
    <name evidence="6" type="ORF">JI62_13520</name>
</gene>
<evidence type="ECO:0000313" key="6">
    <source>
        <dbReference type="EMBL" id="OWV28695.1"/>
    </source>
</evidence>
<dbReference type="OrthoDB" id="9805913at2"/>
<organism evidence="6 7">
    <name type="scientific">Halomonas campaniensis</name>
    <dbReference type="NCBI Taxonomy" id="213554"/>
    <lineage>
        <taxon>Bacteria</taxon>
        <taxon>Pseudomonadati</taxon>
        <taxon>Pseudomonadota</taxon>
        <taxon>Gammaproteobacteria</taxon>
        <taxon>Oceanospirillales</taxon>
        <taxon>Halomonadaceae</taxon>
        <taxon>Halomonas</taxon>
    </lineage>
</organism>
<evidence type="ECO:0000256" key="3">
    <source>
        <dbReference type="ARBA" id="ARBA00022777"/>
    </source>
</evidence>
<evidence type="ECO:0000256" key="1">
    <source>
        <dbReference type="ARBA" id="ARBA00010164"/>
    </source>
</evidence>
<dbReference type="PANTHER" id="PTHR37419:SF1">
    <property type="entry name" value="SERINE_THREONINE-PROTEIN KINASE TOXIN HIPA"/>
    <property type="match status" value="1"/>
</dbReference>
<dbReference type="InterPro" id="IPR052028">
    <property type="entry name" value="HipA_Ser/Thr_kinase"/>
</dbReference>
<protein>
    <submittedName>
        <fullName evidence="6">Phosphatidylinositol kinase</fullName>
    </submittedName>
</protein>
<sequence>MAAHSEALDLFWGELHVGRLYNTQPLRFDYTQEWLANNQANSLSPQLPLTQQRHSGDSVLAYFENLLPEGELRRYIELRHHTTTVFGLLKSIGGDTASGYALLPQGETPRPASYRKTNWEAINDFLHNETQGELTGQLAPQARISLAGAQNKLLLMVLDDGSPALPEGAAPSSHILKPDIRGLKGVWCSALNETLCMQLAAALALGVAETTFQPQTRACLVKRYDRFYDEHGNLQRYHQLDICQLAGTPSTLKYESDGGPGLIECRQLLQAAGVPAKDLLRFSQWFFFNLFIGNNDSHAKNLSILQTPQSVQLAPFYDLMCTTLYSGLSNRFAFRVSGIDQPGSIERSHLASLAQALGFKPAYFMSLGARLADEILSVLPAVIEALQEVATPGTEHVLLERLSRRIKQNCQKMTKRWSA</sequence>
<dbReference type="Proteomes" id="UP000197334">
    <property type="component" value="Unassembled WGS sequence"/>
</dbReference>
<dbReference type="RefSeq" id="WP_088700680.1">
    <property type="nucleotide sequence ID" value="NZ_JPUA01000034.1"/>
</dbReference>
<dbReference type="CDD" id="cd17793">
    <property type="entry name" value="HipA"/>
    <property type="match status" value="1"/>
</dbReference>
<dbReference type="EMBL" id="JPUA01000034">
    <property type="protein sequence ID" value="OWV28695.1"/>
    <property type="molecule type" value="Genomic_DNA"/>
</dbReference>
<dbReference type="NCBIfam" id="TIGR03071">
    <property type="entry name" value="couple_hipA"/>
    <property type="match status" value="1"/>
</dbReference>
<dbReference type="InterPro" id="IPR017508">
    <property type="entry name" value="HipA_N1"/>
</dbReference>
<proteinExistence type="inferred from homology"/>
<dbReference type="Pfam" id="PF13657">
    <property type="entry name" value="Couple_hipA"/>
    <property type="match status" value="1"/>
</dbReference>
<comment type="similarity">
    <text evidence="1">Belongs to the HipA Ser/Thr kinase family.</text>
</comment>
<dbReference type="Gene3D" id="1.10.1070.20">
    <property type="match status" value="1"/>
</dbReference>
<dbReference type="PANTHER" id="PTHR37419">
    <property type="entry name" value="SERINE/THREONINE-PROTEIN KINASE TOXIN HIPA"/>
    <property type="match status" value="1"/>
</dbReference>
<keyword evidence="3 6" id="KW-0418">Kinase</keyword>
<feature type="domain" description="HipA-like C-terminal" evidence="4">
    <location>
        <begin position="144"/>
        <end position="374"/>
    </location>
</feature>
<dbReference type="InterPro" id="IPR012893">
    <property type="entry name" value="HipA-like_C"/>
</dbReference>
<evidence type="ECO:0000256" key="2">
    <source>
        <dbReference type="ARBA" id="ARBA00022679"/>
    </source>
</evidence>
<accession>A0A246RYR2</accession>
<name>A0A246RYR2_9GAMM</name>
<comment type="caution">
    <text evidence="6">The sequence shown here is derived from an EMBL/GenBank/DDBJ whole genome shotgun (WGS) entry which is preliminary data.</text>
</comment>
<dbReference type="GO" id="GO:0004674">
    <property type="term" value="F:protein serine/threonine kinase activity"/>
    <property type="evidence" value="ECO:0007669"/>
    <property type="project" value="TreeGrafter"/>
</dbReference>
<keyword evidence="2" id="KW-0808">Transferase</keyword>
<evidence type="ECO:0000313" key="7">
    <source>
        <dbReference type="Proteomes" id="UP000197334"/>
    </source>
</evidence>
<dbReference type="AlphaFoldDB" id="A0A246RYR2"/>